<organism evidence="3 4">
    <name type="scientific">Cladophialophora chaetospira</name>
    <dbReference type="NCBI Taxonomy" id="386627"/>
    <lineage>
        <taxon>Eukaryota</taxon>
        <taxon>Fungi</taxon>
        <taxon>Dikarya</taxon>
        <taxon>Ascomycota</taxon>
        <taxon>Pezizomycotina</taxon>
        <taxon>Eurotiomycetes</taxon>
        <taxon>Chaetothyriomycetidae</taxon>
        <taxon>Chaetothyriales</taxon>
        <taxon>Herpotrichiellaceae</taxon>
        <taxon>Cladophialophora</taxon>
    </lineage>
</organism>
<dbReference type="SMART" id="SM00256">
    <property type="entry name" value="FBOX"/>
    <property type="match status" value="1"/>
</dbReference>
<dbReference type="SUPFAM" id="SSF81383">
    <property type="entry name" value="F-box domain"/>
    <property type="match status" value="1"/>
</dbReference>
<feature type="compositionally biased region" description="Basic and acidic residues" evidence="1">
    <location>
        <begin position="1"/>
        <end position="10"/>
    </location>
</feature>
<feature type="region of interest" description="Disordered" evidence="1">
    <location>
        <begin position="1"/>
        <end position="57"/>
    </location>
</feature>
<dbReference type="Gene3D" id="1.20.1280.50">
    <property type="match status" value="1"/>
</dbReference>
<dbReference type="Proteomes" id="UP001172673">
    <property type="component" value="Unassembled WGS sequence"/>
</dbReference>
<dbReference type="PROSITE" id="PS50181">
    <property type="entry name" value="FBOX"/>
    <property type="match status" value="1"/>
</dbReference>
<dbReference type="InterPro" id="IPR001810">
    <property type="entry name" value="F-box_dom"/>
</dbReference>
<dbReference type="AlphaFoldDB" id="A0AA38X3B1"/>
<proteinExistence type="predicted"/>
<dbReference type="EMBL" id="JAPDRK010000015">
    <property type="protein sequence ID" value="KAJ9605997.1"/>
    <property type="molecule type" value="Genomic_DNA"/>
</dbReference>
<evidence type="ECO:0000313" key="4">
    <source>
        <dbReference type="Proteomes" id="UP001172673"/>
    </source>
</evidence>
<name>A0AA38X3B1_9EURO</name>
<dbReference type="InterPro" id="IPR036047">
    <property type="entry name" value="F-box-like_dom_sf"/>
</dbReference>
<protein>
    <recommendedName>
        <fullName evidence="2">F-box domain-containing protein</fullName>
    </recommendedName>
</protein>
<accession>A0AA38X3B1</accession>
<evidence type="ECO:0000256" key="1">
    <source>
        <dbReference type="SAM" id="MobiDB-lite"/>
    </source>
</evidence>
<sequence>MDLEFSHKADTVPTGGAGIYTDSSTAQDGEHLQVHHESNTALSSPPSPHPAGPKSTWMPQLLDQPPEVLHHIFLHVKPTDLASLSLSCRHLNGMISSDELLWKIHYLERFDRPKDTEAETWRARTSRLIKICKLLESENQDVKAQHISEILTQSMGLIDDIVSTSSKTTKFLKSLLAQGLNINSLLCRSSLFARARPHQWPAAPTEELCQRSAQLHVMAGMNIDSPWPEPQPDSSSRPHLRGGGIFDEGADAFSDDDDENDLEALVQREPILSEDDQLRLRLLNNPTPLRDIHCYARSRVYDLRRYKQCNMWGPFTDDSTGNIDWEKVQSIMIDIAYNHRLYTERRGLIGTDSLGLPDAVRIRFDNMEHIRNVSSSTRSLLQPWEEPFEGIAAGSFVSAELHGKVKPSLHPDIDSLDPYGVTGTWLRIVCFLDYNDLYRFNFERQANIPAEQERDPIATREAFRLIKLQLQATRIEEQEGVDERTGRPLLPIVHFNGTSRSTFMAWDPNANSRIRGSVYMTSKGVIRWTSFSIFHGEERWRSEGVQIGGLKSARGILGNWFDKDYDVHGPAGPTAFWKISDEMVEERRRDGPGVMQIFMAE</sequence>
<keyword evidence="4" id="KW-1185">Reference proteome</keyword>
<evidence type="ECO:0000259" key="2">
    <source>
        <dbReference type="PROSITE" id="PS50181"/>
    </source>
</evidence>
<evidence type="ECO:0000313" key="3">
    <source>
        <dbReference type="EMBL" id="KAJ9605997.1"/>
    </source>
</evidence>
<comment type="caution">
    <text evidence="3">The sequence shown here is derived from an EMBL/GenBank/DDBJ whole genome shotgun (WGS) entry which is preliminary data.</text>
</comment>
<feature type="compositionally biased region" description="Basic and acidic residues" evidence="1">
    <location>
        <begin position="28"/>
        <end position="38"/>
    </location>
</feature>
<reference evidence="3" key="1">
    <citation type="submission" date="2022-10" db="EMBL/GenBank/DDBJ databases">
        <title>Culturing micro-colonial fungi from biological soil crusts in the Mojave desert and describing Neophaeococcomyces mojavensis, and introducing the new genera and species Taxawa tesnikishii.</title>
        <authorList>
            <person name="Kurbessoian T."/>
            <person name="Stajich J.E."/>
        </authorList>
    </citation>
    <scope>NUCLEOTIDE SEQUENCE</scope>
    <source>
        <strain evidence="3">TK_41</strain>
    </source>
</reference>
<gene>
    <name evidence="3" type="ORF">H2200_009846</name>
</gene>
<feature type="domain" description="F-box" evidence="2">
    <location>
        <begin position="58"/>
        <end position="105"/>
    </location>
</feature>
<dbReference type="Pfam" id="PF12937">
    <property type="entry name" value="F-box-like"/>
    <property type="match status" value="1"/>
</dbReference>